<feature type="compositionally biased region" description="Polar residues" evidence="6">
    <location>
        <begin position="1"/>
        <end position="17"/>
    </location>
</feature>
<dbReference type="PANTHER" id="PTHR46481">
    <property type="entry name" value="ZINC FINGER BED DOMAIN-CONTAINING PROTEIN 4"/>
    <property type="match status" value="1"/>
</dbReference>
<evidence type="ECO:0000256" key="4">
    <source>
        <dbReference type="ARBA" id="ARBA00022833"/>
    </source>
</evidence>
<keyword evidence="5" id="KW-0539">Nucleus</keyword>
<dbReference type="InterPro" id="IPR052035">
    <property type="entry name" value="ZnF_BED_domain_contain"/>
</dbReference>
<keyword evidence="3" id="KW-0863">Zinc-finger</keyword>
<dbReference type="GO" id="GO:0005634">
    <property type="term" value="C:nucleus"/>
    <property type="evidence" value="ECO:0007669"/>
    <property type="project" value="UniProtKB-SubCell"/>
</dbReference>
<feature type="non-terminal residue" evidence="7">
    <location>
        <position position="1"/>
    </location>
</feature>
<feature type="region of interest" description="Disordered" evidence="6">
    <location>
        <begin position="39"/>
        <end position="58"/>
    </location>
</feature>
<feature type="region of interest" description="Disordered" evidence="6">
    <location>
        <begin position="1"/>
        <end position="24"/>
    </location>
</feature>
<dbReference type="AlphaFoldDB" id="A0A818CNR6"/>
<accession>A0A818CNR6</accession>
<evidence type="ECO:0000313" key="9">
    <source>
        <dbReference type="Proteomes" id="UP000663865"/>
    </source>
</evidence>
<name>A0A818CNR6_9BILA</name>
<evidence type="ECO:0000256" key="3">
    <source>
        <dbReference type="ARBA" id="ARBA00022771"/>
    </source>
</evidence>
<keyword evidence="4" id="KW-0862">Zinc</keyword>
<organism evidence="7 9">
    <name type="scientific">Rotaria socialis</name>
    <dbReference type="NCBI Taxonomy" id="392032"/>
    <lineage>
        <taxon>Eukaryota</taxon>
        <taxon>Metazoa</taxon>
        <taxon>Spiralia</taxon>
        <taxon>Gnathifera</taxon>
        <taxon>Rotifera</taxon>
        <taxon>Eurotatoria</taxon>
        <taxon>Bdelloidea</taxon>
        <taxon>Philodinida</taxon>
        <taxon>Philodinidae</taxon>
        <taxon>Rotaria</taxon>
    </lineage>
</organism>
<dbReference type="EMBL" id="CAJOBS010006548">
    <property type="protein sequence ID" value="CAF4913992.1"/>
    <property type="molecule type" value="Genomic_DNA"/>
</dbReference>
<comment type="subcellular location">
    <subcellularLocation>
        <location evidence="1">Nucleus</location>
    </subcellularLocation>
</comment>
<evidence type="ECO:0000313" key="7">
    <source>
        <dbReference type="EMBL" id="CAF3430626.1"/>
    </source>
</evidence>
<comment type="caution">
    <text evidence="7">The sequence shown here is derived from an EMBL/GenBank/DDBJ whole genome shotgun (WGS) entry which is preliminary data.</text>
</comment>
<dbReference type="Proteomes" id="UP000663838">
    <property type="component" value="Unassembled WGS sequence"/>
</dbReference>
<evidence type="ECO:0000256" key="5">
    <source>
        <dbReference type="ARBA" id="ARBA00023242"/>
    </source>
</evidence>
<reference evidence="7" key="1">
    <citation type="submission" date="2021-02" db="EMBL/GenBank/DDBJ databases">
        <authorList>
            <person name="Nowell W R."/>
        </authorList>
    </citation>
    <scope>NUCLEOTIDE SEQUENCE</scope>
</reference>
<protein>
    <submittedName>
        <fullName evidence="7">Uncharacterized protein</fullName>
    </submittedName>
</protein>
<gene>
    <name evidence="7" type="ORF">KIK155_LOCUS10786</name>
    <name evidence="8" type="ORF">TOA249_LOCUS31598</name>
</gene>
<evidence type="ECO:0000313" key="8">
    <source>
        <dbReference type="EMBL" id="CAF4913992.1"/>
    </source>
</evidence>
<evidence type="ECO:0000256" key="1">
    <source>
        <dbReference type="ARBA" id="ARBA00004123"/>
    </source>
</evidence>
<evidence type="ECO:0000256" key="6">
    <source>
        <dbReference type="SAM" id="MobiDB-lite"/>
    </source>
</evidence>
<dbReference type="GO" id="GO:0008270">
    <property type="term" value="F:zinc ion binding"/>
    <property type="evidence" value="ECO:0007669"/>
    <property type="project" value="UniProtKB-KW"/>
</dbReference>
<evidence type="ECO:0000256" key="2">
    <source>
        <dbReference type="ARBA" id="ARBA00022723"/>
    </source>
</evidence>
<dbReference type="EMBL" id="CAJNYV010001642">
    <property type="protein sequence ID" value="CAF3430626.1"/>
    <property type="molecule type" value="Genomic_DNA"/>
</dbReference>
<dbReference type="Proteomes" id="UP000663865">
    <property type="component" value="Unassembled WGS sequence"/>
</dbReference>
<proteinExistence type="predicted"/>
<dbReference type="PANTHER" id="PTHR46481:SF10">
    <property type="entry name" value="ZINC FINGER BED DOMAIN-CONTAINING PROTEIN 39"/>
    <property type="match status" value="1"/>
</dbReference>
<sequence>MKRKTQSNNTYHNQQPIENFDEDTNSPTAAAMEIQNDNQSVTAATTASNPTLASSSSTQCTITGRKSTSAVWEFATKSDDGKHATCYTPPHRNQVSAQIKKLYNYHYKLLKQELEEVEQLALTFDFWSDRQANSFLCATGHWIDYEFHYVSKIIDFSCFDERHTGINISNYLKAKLISLNIHDK</sequence>
<keyword evidence="2" id="KW-0479">Metal-binding</keyword>